<evidence type="ECO:0000256" key="3">
    <source>
        <dbReference type="ARBA" id="ARBA00022679"/>
    </source>
</evidence>
<evidence type="ECO:0000256" key="4">
    <source>
        <dbReference type="ARBA" id="ARBA00022692"/>
    </source>
</evidence>
<comment type="catalytic activity">
    <reaction evidence="7">
        <text>L-cysteinyl-[prolipoprotein] + a 1,2-diacyl-sn-glycero-3-phospho-(1'-sn-glycerol) = an S-1,2-diacyl-sn-glyceryl-L-cysteinyl-[prolipoprotein] + sn-glycerol 1-phosphate + H(+)</text>
        <dbReference type="Rhea" id="RHEA:56712"/>
        <dbReference type="Rhea" id="RHEA-COMP:14679"/>
        <dbReference type="Rhea" id="RHEA-COMP:14680"/>
        <dbReference type="ChEBI" id="CHEBI:15378"/>
        <dbReference type="ChEBI" id="CHEBI:29950"/>
        <dbReference type="ChEBI" id="CHEBI:57685"/>
        <dbReference type="ChEBI" id="CHEBI:64716"/>
        <dbReference type="ChEBI" id="CHEBI:140658"/>
        <dbReference type="EC" id="2.5.1.145"/>
    </reaction>
</comment>
<keyword evidence="2 7" id="KW-1003">Cell membrane</keyword>
<dbReference type="HAMAP" id="MF_01147">
    <property type="entry name" value="Lgt"/>
    <property type="match status" value="1"/>
</dbReference>
<feature type="transmembrane region" description="Helical" evidence="7">
    <location>
        <begin position="116"/>
        <end position="142"/>
    </location>
</feature>
<keyword evidence="4 7" id="KW-0812">Transmembrane</keyword>
<dbReference type="AlphaFoldDB" id="A0A1T5K7S2"/>
<protein>
    <recommendedName>
        <fullName evidence="7">Phosphatidylglycerol--prolipoprotein diacylglyceryl transferase</fullName>
        <ecNumber evidence="7">2.5.1.145</ecNumber>
    </recommendedName>
</protein>
<feature type="transmembrane region" description="Helical" evidence="7">
    <location>
        <begin position="45"/>
        <end position="66"/>
    </location>
</feature>
<evidence type="ECO:0000256" key="5">
    <source>
        <dbReference type="ARBA" id="ARBA00022989"/>
    </source>
</evidence>
<keyword evidence="6 7" id="KW-0472">Membrane</keyword>
<dbReference type="UniPathway" id="UPA00664"/>
<evidence type="ECO:0000256" key="6">
    <source>
        <dbReference type="ARBA" id="ARBA00023136"/>
    </source>
</evidence>
<dbReference type="EC" id="2.5.1.145" evidence="7"/>
<reference evidence="8 9" key="1">
    <citation type="submission" date="2017-02" db="EMBL/GenBank/DDBJ databases">
        <authorList>
            <person name="Peterson S.W."/>
        </authorList>
    </citation>
    <scope>NUCLEOTIDE SEQUENCE [LARGE SCALE GENOMIC DNA]</scope>
    <source>
        <strain evidence="8 9">DSM 25262</strain>
    </source>
</reference>
<dbReference type="Proteomes" id="UP000190961">
    <property type="component" value="Unassembled WGS sequence"/>
</dbReference>
<proteinExistence type="inferred from homology"/>
<keyword evidence="3 7" id="KW-0808">Transferase</keyword>
<evidence type="ECO:0000313" key="9">
    <source>
        <dbReference type="Proteomes" id="UP000190961"/>
    </source>
</evidence>
<name>A0A1T5K7S2_9BACT</name>
<evidence type="ECO:0000256" key="1">
    <source>
        <dbReference type="ARBA" id="ARBA00007150"/>
    </source>
</evidence>
<comment type="function">
    <text evidence="7">Catalyzes the transfer of the diacylglyceryl group from phosphatidylglycerol to the sulfhydryl group of the N-terminal cysteine of a prolipoprotein, the first step in the formation of mature lipoproteins.</text>
</comment>
<dbReference type="OrthoDB" id="871140at2"/>
<comment type="subcellular location">
    <subcellularLocation>
        <location evidence="7">Cell membrane</location>
        <topology evidence="7">Multi-pass membrane protein</topology>
    </subcellularLocation>
</comment>
<dbReference type="RefSeq" id="WP_079686410.1">
    <property type="nucleotide sequence ID" value="NZ_FUZU01000001.1"/>
</dbReference>
<gene>
    <name evidence="7" type="primary">lgt</name>
    <name evidence="8" type="ORF">SAMN05660236_1900</name>
</gene>
<evidence type="ECO:0000256" key="7">
    <source>
        <dbReference type="HAMAP-Rule" id="MF_01147"/>
    </source>
</evidence>
<dbReference type="PANTHER" id="PTHR30589">
    <property type="entry name" value="PROLIPOPROTEIN DIACYLGLYCERYL TRANSFERASE"/>
    <property type="match status" value="1"/>
</dbReference>
<evidence type="ECO:0000256" key="2">
    <source>
        <dbReference type="ARBA" id="ARBA00022475"/>
    </source>
</evidence>
<accession>A0A1T5K7S2</accession>
<dbReference type="GO" id="GO:0005886">
    <property type="term" value="C:plasma membrane"/>
    <property type="evidence" value="ECO:0007669"/>
    <property type="project" value="UniProtKB-SubCell"/>
</dbReference>
<keyword evidence="8" id="KW-0449">Lipoprotein</keyword>
<evidence type="ECO:0000313" key="8">
    <source>
        <dbReference type="EMBL" id="SKC59723.1"/>
    </source>
</evidence>
<feature type="transmembrane region" description="Helical" evidence="7">
    <location>
        <begin position="169"/>
        <end position="186"/>
    </location>
</feature>
<keyword evidence="9" id="KW-1185">Reference proteome</keyword>
<comment type="pathway">
    <text evidence="7">Protein modification; lipoprotein biosynthesis (diacylglyceryl transfer).</text>
</comment>
<dbReference type="Pfam" id="PF01790">
    <property type="entry name" value="LGT"/>
    <property type="match status" value="1"/>
</dbReference>
<feature type="transmembrane region" description="Helical" evidence="7">
    <location>
        <begin position="13"/>
        <end position="33"/>
    </location>
</feature>
<keyword evidence="5 7" id="KW-1133">Transmembrane helix</keyword>
<dbReference type="InterPro" id="IPR001640">
    <property type="entry name" value="Lgt"/>
</dbReference>
<dbReference type="GO" id="GO:0008961">
    <property type="term" value="F:phosphatidylglycerol-prolipoprotein diacylglyceryl transferase activity"/>
    <property type="evidence" value="ECO:0007669"/>
    <property type="project" value="UniProtKB-UniRule"/>
</dbReference>
<organism evidence="8 9">
    <name type="scientific">Ohtaekwangia koreensis</name>
    <dbReference type="NCBI Taxonomy" id="688867"/>
    <lineage>
        <taxon>Bacteria</taxon>
        <taxon>Pseudomonadati</taxon>
        <taxon>Bacteroidota</taxon>
        <taxon>Cytophagia</taxon>
        <taxon>Cytophagales</taxon>
        <taxon>Fulvivirgaceae</taxon>
        <taxon>Ohtaekwangia</taxon>
    </lineage>
</organism>
<dbReference type="STRING" id="688867.SAMN05660236_1900"/>
<dbReference type="PANTHER" id="PTHR30589:SF0">
    <property type="entry name" value="PHOSPHATIDYLGLYCEROL--PROLIPOPROTEIN DIACYLGLYCERYL TRANSFERASE"/>
    <property type="match status" value="1"/>
</dbReference>
<feature type="transmembrane region" description="Helical" evidence="7">
    <location>
        <begin position="231"/>
        <end position="249"/>
    </location>
</feature>
<sequence length="262" mass="29581">MHPVLFEIGGISVYSYGFMIAIGAIAGVAYMVVRGKKEVGLTFDQANSLFLLIFIAAFVGGKALLFFEDASYYIAHPGKLLGGRGFVFYGSFLLAVPTMLWFFRKQKLPTYAMLDIMAITTCLVHMFGRLGCFMAGCCYGLPTDAPWGAIFTDPACHANPKGVPLHPTQLYESGYIFLVMLVLLFLRGRRKFYGQLFLTYLLLYAIGRYALEFFRGDIARGFIIKDYLSHSQFIALLIFIVVLYVYTRWSKRNQLSLHKKPI</sequence>
<comment type="similarity">
    <text evidence="1 7">Belongs to the Lgt family.</text>
</comment>
<feature type="binding site" evidence="7">
    <location>
        <position position="129"/>
    </location>
    <ligand>
        <name>a 1,2-diacyl-sn-glycero-3-phospho-(1'-sn-glycerol)</name>
        <dbReference type="ChEBI" id="CHEBI:64716"/>
    </ligand>
</feature>
<dbReference type="GO" id="GO:0042158">
    <property type="term" value="P:lipoprotein biosynthetic process"/>
    <property type="evidence" value="ECO:0007669"/>
    <property type="project" value="UniProtKB-UniRule"/>
</dbReference>
<dbReference type="NCBIfam" id="TIGR00544">
    <property type="entry name" value="lgt"/>
    <property type="match status" value="1"/>
</dbReference>
<dbReference type="EMBL" id="FUZU01000001">
    <property type="protein sequence ID" value="SKC59723.1"/>
    <property type="molecule type" value="Genomic_DNA"/>
</dbReference>
<feature type="transmembrane region" description="Helical" evidence="7">
    <location>
        <begin position="86"/>
        <end position="104"/>
    </location>
</feature>
<feature type="transmembrane region" description="Helical" evidence="7">
    <location>
        <begin position="193"/>
        <end position="211"/>
    </location>
</feature>